<comment type="caution">
    <text evidence="2">The sequence shown here is derived from an EMBL/GenBank/DDBJ whole genome shotgun (WGS) entry which is preliminary data.</text>
</comment>
<reference evidence="2" key="2">
    <citation type="journal article" date="2021" name="PeerJ">
        <title>Extensive microbial diversity within the chicken gut microbiome revealed by metagenomics and culture.</title>
        <authorList>
            <person name="Gilroy R."/>
            <person name="Ravi A."/>
            <person name="Getino M."/>
            <person name="Pursley I."/>
            <person name="Horton D.L."/>
            <person name="Alikhan N.F."/>
            <person name="Baker D."/>
            <person name="Gharbi K."/>
            <person name="Hall N."/>
            <person name="Watson M."/>
            <person name="Adriaenssens E.M."/>
            <person name="Foster-Nyarko E."/>
            <person name="Jarju S."/>
            <person name="Secka A."/>
            <person name="Antonio M."/>
            <person name="Oren A."/>
            <person name="Chaudhuri R.R."/>
            <person name="La Ragione R."/>
            <person name="Hildebrand F."/>
            <person name="Pallen M.J."/>
        </authorList>
    </citation>
    <scope>NUCLEOTIDE SEQUENCE</scope>
    <source>
        <strain evidence="2">ChiHjej10B9-9673</strain>
    </source>
</reference>
<name>A0A9D1JVQ5_9FIRM</name>
<reference evidence="2" key="1">
    <citation type="submission" date="2020-10" db="EMBL/GenBank/DDBJ databases">
        <authorList>
            <person name="Gilroy R."/>
        </authorList>
    </citation>
    <scope>NUCLEOTIDE SEQUENCE</scope>
    <source>
        <strain evidence="2">ChiHjej10B9-9673</strain>
    </source>
</reference>
<dbReference type="EMBL" id="DVJK01000234">
    <property type="protein sequence ID" value="HIS67536.1"/>
    <property type="molecule type" value="Genomic_DNA"/>
</dbReference>
<dbReference type="SUPFAM" id="SSF53448">
    <property type="entry name" value="Nucleotide-diphospho-sugar transferases"/>
    <property type="match status" value="1"/>
</dbReference>
<dbReference type="Proteomes" id="UP000824001">
    <property type="component" value="Unassembled WGS sequence"/>
</dbReference>
<dbReference type="Gene3D" id="3.90.550.10">
    <property type="entry name" value="Spore Coat Polysaccharide Biosynthesis Protein SpsA, Chain A"/>
    <property type="match status" value="1"/>
</dbReference>
<evidence type="ECO:0000313" key="3">
    <source>
        <dbReference type="Proteomes" id="UP000824001"/>
    </source>
</evidence>
<dbReference type="PANTHER" id="PTHR22572">
    <property type="entry name" value="SUGAR-1-PHOSPHATE GUANYL TRANSFERASE"/>
    <property type="match status" value="1"/>
</dbReference>
<protein>
    <submittedName>
        <fullName evidence="2">Nucleotidyltransferase family protein</fullName>
    </submittedName>
</protein>
<gene>
    <name evidence="2" type="ORF">IAC18_08215</name>
</gene>
<proteinExistence type="predicted"/>
<sequence length="347" mass="37681">MKRKAVIMAGGEGRRLKAVTGELPKPMVPLLGKPIMERCVELLRRAGFTELVGTLRYNPGPIMDYFGDGEDFGVTLDWRVETQPLGTAGSVKACMDLLGGGDFLVMSGDAACDFDLRELMRGHERSGAAVSVALCECPEPLRYGVAVPDENWDLRCFVEKPDWGRVVSDLVSTGIYAISPRAMDYVPEGREFDFARDLFPLLLERGERIHGALLEGYWCDVGTPRSYYQCCVDALDGKLRLEGVEGFIPPEAARAPSVSVPLPWESAGARRVSCRDRARLMRALSLGLAECGADFTDGLTLGSEHCRARIRPAADESAVVIEAAAPDPAFAGRLADALARLAEAQEA</sequence>
<accession>A0A9D1JVQ5</accession>
<dbReference type="InterPro" id="IPR029044">
    <property type="entry name" value="Nucleotide-diphossugar_trans"/>
</dbReference>
<organism evidence="2 3">
    <name type="scientific">Candidatus Scatomorpha merdipullorum</name>
    <dbReference type="NCBI Taxonomy" id="2840927"/>
    <lineage>
        <taxon>Bacteria</taxon>
        <taxon>Bacillati</taxon>
        <taxon>Bacillota</taxon>
        <taxon>Clostridia</taxon>
        <taxon>Eubacteriales</taxon>
        <taxon>Candidatus Scatomorpha</taxon>
    </lineage>
</organism>
<dbReference type="AlphaFoldDB" id="A0A9D1JVQ5"/>
<feature type="domain" description="Nucleotidyl transferase" evidence="1">
    <location>
        <begin position="4"/>
        <end position="232"/>
    </location>
</feature>
<evidence type="ECO:0000259" key="1">
    <source>
        <dbReference type="Pfam" id="PF00483"/>
    </source>
</evidence>
<dbReference type="Pfam" id="PF00483">
    <property type="entry name" value="NTP_transferase"/>
    <property type="match status" value="1"/>
</dbReference>
<dbReference type="CDD" id="cd04181">
    <property type="entry name" value="NTP_transferase"/>
    <property type="match status" value="1"/>
</dbReference>
<dbReference type="InterPro" id="IPR005835">
    <property type="entry name" value="NTP_transferase_dom"/>
</dbReference>
<dbReference type="InterPro" id="IPR050486">
    <property type="entry name" value="Mannose-1P_guanyltransferase"/>
</dbReference>
<evidence type="ECO:0000313" key="2">
    <source>
        <dbReference type="EMBL" id="HIS67536.1"/>
    </source>
</evidence>